<dbReference type="EMBL" id="BNAY01000029">
    <property type="protein sequence ID" value="GHH39106.1"/>
    <property type="molecule type" value="Genomic_DNA"/>
</dbReference>
<evidence type="ECO:0000313" key="1">
    <source>
        <dbReference type="EMBL" id="GHH39106.1"/>
    </source>
</evidence>
<sequence length="42" mass="4633">MLRGEVNPCGVAVAKASLNRAIESRGLDPKRSDLPMARLKRR</sequence>
<reference evidence="2" key="1">
    <citation type="journal article" date="2019" name="Int. J. Syst. Evol. Microbiol.">
        <title>The Global Catalogue of Microorganisms (GCM) 10K type strain sequencing project: providing services to taxonomists for standard genome sequencing and annotation.</title>
        <authorList>
            <consortium name="The Broad Institute Genomics Platform"/>
            <consortium name="The Broad Institute Genome Sequencing Center for Infectious Disease"/>
            <person name="Wu L."/>
            <person name="Ma J."/>
        </authorList>
    </citation>
    <scope>NUCLEOTIDE SEQUENCE [LARGE SCALE GENOMIC DNA]</scope>
    <source>
        <strain evidence="2">CGMCC 4.7683</strain>
    </source>
</reference>
<organism evidence="1 2">
    <name type="scientific">Amycolatopsis oliviviridis</name>
    <dbReference type="NCBI Taxonomy" id="1471590"/>
    <lineage>
        <taxon>Bacteria</taxon>
        <taxon>Bacillati</taxon>
        <taxon>Actinomycetota</taxon>
        <taxon>Actinomycetes</taxon>
        <taxon>Pseudonocardiales</taxon>
        <taxon>Pseudonocardiaceae</taxon>
        <taxon>Amycolatopsis</taxon>
    </lineage>
</organism>
<keyword evidence="2" id="KW-1185">Reference proteome</keyword>
<protein>
    <submittedName>
        <fullName evidence="1">Uncharacterized protein</fullName>
    </submittedName>
</protein>
<gene>
    <name evidence="1" type="ORF">GCM10017790_85530</name>
</gene>
<proteinExistence type="predicted"/>
<comment type="caution">
    <text evidence="1">The sequence shown here is derived from an EMBL/GenBank/DDBJ whole genome shotgun (WGS) entry which is preliminary data.</text>
</comment>
<dbReference type="Proteomes" id="UP000635387">
    <property type="component" value="Unassembled WGS sequence"/>
</dbReference>
<name>A0ABQ3MF47_9PSEU</name>
<evidence type="ECO:0000313" key="2">
    <source>
        <dbReference type="Proteomes" id="UP000635387"/>
    </source>
</evidence>
<accession>A0ABQ3MF47</accession>